<dbReference type="PANTHER" id="PTHR43046:SF14">
    <property type="entry name" value="MUTT_NUDIX FAMILY PROTEIN"/>
    <property type="match status" value="1"/>
</dbReference>
<dbReference type="AlphaFoldDB" id="A0AB39M4U8"/>
<gene>
    <name evidence="6" type="ORF">AB5J58_12150</name>
</gene>
<evidence type="ECO:0000256" key="1">
    <source>
        <dbReference type="ARBA" id="ARBA00001946"/>
    </source>
</evidence>
<comment type="cofactor">
    <cofactor evidence="1">
        <name>Mg(2+)</name>
        <dbReference type="ChEBI" id="CHEBI:18420"/>
    </cofactor>
</comment>
<dbReference type="Gene3D" id="3.90.79.10">
    <property type="entry name" value="Nucleoside Triphosphate Pyrophosphohydrolase"/>
    <property type="match status" value="1"/>
</dbReference>
<dbReference type="InterPro" id="IPR015797">
    <property type="entry name" value="NUDIX_hydrolase-like_dom_sf"/>
</dbReference>
<evidence type="ECO:0000256" key="4">
    <source>
        <dbReference type="RuleBase" id="RU003476"/>
    </source>
</evidence>
<dbReference type="GO" id="GO:0016787">
    <property type="term" value="F:hydrolase activity"/>
    <property type="evidence" value="ECO:0007669"/>
    <property type="project" value="UniProtKB-KW"/>
</dbReference>
<dbReference type="PROSITE" id="PS00893">
    <property type="entry name" value="NUDIX_BOX"/>
    <property type="match status" value="1"/>
</dbReference>
<keyword evidence="3 4" id="KW-0378">Hydrolase</keyword>
<protein>
    <submittedName>
        <fullName evidence="6">NUDIX domain-containing protein</fullName>
    </submittedName>
</protein>
<dbReference type="EMBL" id="CP163431">
    <property type="protein sequence ID" value="XDQ00890.1"/>
    <property type="molecule type" value="Genomic_DNA"/>
</dbReference>
<feature type="domain" description="Nudix hydrolase" evidence="5">
    <location>
        <begin position="2"/>
        <end position="129"/>
    </location>
</feature>
<accession>A0AB39M4U8</accession>
<dbReference type="PROSITE" id="PS51462">
    <property type="entry name" value="NUDIX"/>
    <property type="match status" value="1"/>
</dbReference>
<dbReference type="SUPFAM" id="SSF55811">
    <property type="entry name" value="Nudix"/>
    <property type="match status" value="1"/>
</dbReference>
<evidence type="ECO:0000256" key="2">
    <source>
        <dbReference type="ARBA" id="ARBA00005582"/>
    </source>
</evidence>
<dbReference type="InterPro" id="IPR020476">
    <property type="entry name" value="Nudix_hydrolase"/>
</dbReference>
<dbReference type="InterPro" id="IPR020084">
    <property type="entry name" value="NUDIX_hydrolase_CS"/>
</dbReference>
<comment type="similarity">
    <text evidence="2 4">Belongs to the Nudix hydrolase family.</text>
</comment>
<dbReference type="RefSeq" id="WP_266767007.1">
    <property type="nucleotide sequence ID" value="NZ_CP163431.1"/>
</dbReference>
<proteinExistence type="inferred from homology"/>
<dbReference type="InterPro" id="IPR000086">
    <property type="entry name" value="NUDIX_hydrolase_dom"/>
</dbReference>
<dbReference type="PRINTS" id="PR00502">
    <property type="entry name" value="NUDIXFAMILY"/>
</dbReference>
<evidence type="ECO:0000259" key="5">
    <source>
        <dbReference type="PROSITE" id="PS51462"/>
    </source>
</evidence>
<dbReference type="Pfam" id="PF00293">
    <property type="entry name" value="NUDIX"/>
    <property type="match status" value="1"/>
</dbReference>
<reference evidence="6" key="1">
    <citation type="submission" date="2024-07" db="EMBL/GenBank/DDBJ databases">
        <authorList>
            <person name="Yu S.T."/>
        </authorList>
    </citation>
    <scope>NUCLEOTIDE SEQUENCE</scope>
    <source>
        <strain evidence="6">R08</strain>
    </source>
</reference>
<name>A0AB39M4U8_9ACTN</name>
<dbReference type="PANTHER" id="PTHR43046">
    <property type="entry name" value="GDP-MANNOSE MANNOSYL HYDROLASE"/>
    <property type="match status" value="1"/>
</dbReference>
<evidence type="ECO:0000256" key="3">
    <source>
        <dbReference type="ARBA" id="ARBA00022801"/>
    </source>
</evidence>
<sequence>MAQREAIVAVLRRANRVLVIRRGPDSSRSGYWAPLSGKLEPGESQEEALVREVHEEVGLAVSPLNKVWESQADDGRFRLHWWTATETGNGTIVPDPGEVSEVRWVTPAEFLTLTPLFEADREFFERVLPGL</sequence>
<organism evidence="6">
    <name type="scientific">Streptomyces sp. R08</name>
    <dbReference type="NCBI Taxonomy" id="3238624"/>
    <lineage>
        <taxon>Bacteria</taxon>
        <taxon>Bacillati</taxon>
        <taxon>Actinomycetota</taxon>
        <taxon>Actinomycetes</taxon>
        <taxon>Kitasatosporales</taxon>
        <taxon>Streptomycetaceae</taxon>
        <taxon>Streptomyces</taxon>
    </lineage>
</organism>
<evidence type="ECO:0000313" key="6">
    <source>
        <dbReference type="EMBL" id="XDQ00890.1"/>
    </source>
</evidence>